<accession>A0A1J4K421</accession>
<protein>
    <submittedName>
        <fullName evidence="1">Uncharacterized protein</fullName>
    </submittedName>
</protein>
<sequence>MFHNHFASVPSRLLFNWSSEDRPASSLLGVDKPVTHVNSANKIQNGVIVNIFSENKKSLQSIERNFRISTKNGKYYFNQILLVETSKTIKKVVSKNPDCIEYHIELNDETNVMGKFENVYLGKTEKFSKSEKKVIRSITKELGIASFPSFMKPKDMRPNGLNGRIDINFPKKFDLFLNEDHLASFVKINFPSNFTIHTKNKSYTCKKIGVITSQVIRALIDDDTDLNEFHFDFDDDFDDFAIIAKYFNYENIIINNKIREIIHKFSEDLQIQYLLDQVCLFIDNYNKRMNKLEKNILFAEPVEELFHWLKNIKQNGVEKTKNSLMGSIWVYSESNVQELVACILQIIKIDMLIHPEIADLCVKLNQSKHYSNNLDIFIPFLVKKTMASFLSNSALASFAYILVKYDLLKMDDVIARILIKTSTNQVLEQNHQSLSSNLSLNKFLYSELWFVPEILAQLPHFFDKIQDSHDFFYIVKDKNNNFQKYK</sequence>
<keyword evidence="2" id="KW-1185">Reference proteome</keyword>
<dbReference type="RefSeq" id="XP_068357644.1">
    <property type="nucleotide sequence ID" value="XM_068505915.1"/>
</dbReference>
<dbReference type="VEuPathDB" id="TrichDB:TRFO_28021"/>
<dbReference type="EMBL" id="MLAK01000791">
    <property type="protein sequence ID" value="OHT04508.1"/>
    <property type="molecule type" value="Genomic_DNA"/>
</dbReference>
<comment type="caution">
    <text evidence="1">The sequence shown here is derived from an EMBL/GenBank/DDBJ whole genome shotgun (WGS) entry which is preliminary data.</text>
</comment>
<name>A0A1J4K421_9EUKA</name>
<proteinExistence type="predicted"/>
<dbReference type="AlphaFoldDB" id="A0A1J4K421"/>
<evidence type="ECO:0000313" key="2">
    <source>
        <dbReference type="Proteomes" id="UP000179807"/>
    </source>
</evidence>
<gene>
    <name evidence="1" type="ORF">TRFO_28021</name>
</gene>
<evidence type="ECO:0000313" key="1">
    <source>
        <dbReference type="EMBL" id="OHT04508.1"/>
    </source>
</evidence>
<reference evidence="1" key="1">
    <citation type="submission" date="2016-10" db="EMBL/GenBank/DDBJ databases">
        <authorList>
            <person name="Benchimol M."/>
            <person name="Almeida L.G."/>
            <person name="Vasconcelos A.T."/>
            <person name="Perreira-Neves A."/>
            <person name="Rosa I.A."/>
            <person name="Tasca T."/>
            <person name="Bogo M.R."/>
            <person name="de Souza W."/>
        </authorList>
    </citation>
    <scope>NUCLEOTIDE SEQUENCE [LARGE SCALE GENOMIC DNA]</scope>
    <source>
        <strain evidence="1">K</strain>
    </source>
</reference>
<dbReference type="Proteomes" id="UP000179807">
    <property type="component" value="Unassembled WGS sequence"/>
</dbReference>
<dbReference type="GeneID" id="94840619"/>
<organism evidence="1 2">
    <name type="scientific">Tritrichomonas foetus</name>
    <dbReference type="NCBI Taxonomy" id="1144522"/>
    <lineage>
        <taxon>Eukaryota</taxon>
        <taxon>Metamonada</taxon>
        <taxon>Parabasalia</taxon>
        <taxon>Tritrichomonadida</taxon>
        <taxon>Tritrichomonadidae</taxon>
        <taxon>Tritrichomonas</taxon>
    </lineage>
</organism>